<evidence type="ECO:0000259" key="2">
    <source>
        <dbReference type="Pfam" id="PF00535"/>
    </source>
</evidence>
<dbReference type="Pfam" id="PF00535">
    <property type="entry name" value="Glycos_transf_2"/>
    <property type="match status" value="1"/>
</dbReference>
<sequence length="364" mass="39304">MQADDSARREAPVPAEGAGVSFVMPVLNEVTYLERAVETVLAQDVPGPTELVLALGPSTDGTTQLAERLADKDARIRLVLNPGADIPRGLNLAISVSTLPTIVRVDAHSELSPGYTRRALETLTRVDAANVGGVMRADGRSPFQRAVARAYNSPIGLGGGAYHGGTREGEAESAYLGVMRRTVIAEVGGFDESIRRGEDWELNLRIRNAGYRVWFDPALSVTYWPRESWVRLAQQFRATGAWRGELVRRFGRRNSLRFFAPPALVGFVALSVVLAILQGAQLVTGWASLLASVFYIPIALYCIAVLAAAIGPGGGKGWRDKLWTLAVLPTMHLSWGCGFLQGALTGARDTVDTSRLNDRNTPLP</sequence>
<dbReference type="Proteomes" id="UP000529310">
    <property type="component" value="Unassembled WGS sequence"/>
</dbReference>
<evidence type="ECO:0000313" key="3">
    <source>
        <dbReference type="EMBL" id="MBB2974743.1"/>
    </source>
</evidence>
<dbReference type="InterPro" id="IPR001173">
    <property type="entry name" value="Glyco_trans_2-like"/>
</dbReference>
<evidence type="ECO:0000313" key="4">
    <source>
        <dbReference type="Proteomes" id="UP000529310"/>
    </source>
</evidence>
<keyword evidence="1" id="KW-1133">Transmembrane helix</keyword>
<dbReference type="InterPro" id="IPR029044">
    <property type="entry name" value="Nucleotide-diphossugar_trans"/>
</dbReference>
<gene>
    <name evidence="3" type="ORF">FHX49_000284</name>
</gene>
<feature type="domain" description="Glycosyltransferase 2-like" evidence="2">
    <location>
        <begin position="21"/>
        <end position="153"/>
    </location>
</feature>
<keyword evidence="1" id="KW-0812">Transmembrane</keyword>
<keyword evidence="3" id="KW-0808">Transferase</keyword>
<organism evidence="3 4">
    <name type="scientific">Microbacterium endophyticum</name>
    <dbReference type="NCBI Taxonomy" id="1526412"/>
    <lineage>
        <taxon>Bacteria</taxon>
        <taxon>Bacillati</taxon>
        <taxon>Actinomycetota</taxon>
        <taxon>Actinomycetes</taxon>
        <taxon>Micrococcales</taxon>
        <taxon>Microbacteriaceae</taxon>
        <taxon>Microbacterium</taxon>
    </lineage>
</organism>
<evidence type="ECO:0000256" key="1">
    <source>
        <dbReference type="SAM" id="Phobius"/>
    </source>
</evidence>
<dbReference type="Gene3D" id="3.90.550.10">
    <property type="entry name" value="Spore Coat Polysaccharide Biosynthesis Protein SpsA, Chain A"/>
    <property type="match status" value="1"/>
</dbReference>
<dbReference type="PANTHER" id="PTHR43685">
    <property type="entry name" value="GLYCOSYLTRANSFERASE"/>
    <property type="match status" value="1"/>
</dbReference>
<dbReference type="CDD" id="cd02525">
    <property type="entry name" value="Succinoglycan_BP_ExoA"/>
    <property type="match status" value="1"/>
</dbReference>
<dbReference type="InterPro" id="IPR050834">
    <property type="entry name" value="Glycosyltransf_2"/>
</dbReference>
<dbReference type="PANTHER" id="PTHR43685:SF2">
    <property type="entry name" value="GLYCOSYLTRANSFERASE 2-LIKE DOMAIN-CONTAINING PROTEIN"/>
    <property type="match status" value="1"/>
</dbReference>
<reference evidence="3 4" key="1">
    <citation type="submission" date="2020-08" db="EMBL/GenBank/DDBJ databases">
        <title>Sequencing the genomes of 1000 actinobacteria strains.</title>
        <authorList>
            <person name="Klenk H.-P."/>
        </authorList>
    </citation>
    <scope>NUCLEOTIDE SEQUENCE [LARGE SCALE GENOMIC DNA]</scope>
    <source>
        <strain evidence="3 4">DSM 27099</strain>
    </source>
</reference>
<proteinExistence type="predicted"/>
<feature type="transmembrane region" description="Helical" evidence="1">
    <location>
        <begin position="322"/>
        <end position="344"/>
    </location>
</feature>
<dbReference type="SUPFAM" id="SSF53448">
    <property type="entry name" value="Nucleotide-diphospho-sugar transferases"/>
    <property type="match status" value="1"/>
</dbReference>
<accession>A0A7W4V0R9</accession>
<keyword evidence="4" id="KW-1185">Reference proteome</keyword>
<comment type="caution">
    <text evidence="3">The sequence shown here is derived from an EMBL/GenBank/DDBJ whole genome shotgun (WGS) entry which is preliminary data.</text>
</comment>
<keyword evidence="1" id="KW-0472">Membrane</keyword>
<dbReference type="GO" id="GO:0016740">
    <property type="term" value="F:transferase activity"/>
    <property type="evidence" value="ECO:0007669"/>
    <property type="project" value="UniProtKB-KW"/>
</dbReference>
<dbReference type="AlphaFoldDB" id="A0A7W4V0R9"/>
<feature type="transmembrane region" description="Helical" evidence="1">
    <location>
        <begin position="258"/>
        <end position="280"/>
    </location>
</feature>
<feature type="transmembrane region" description="Helical" evidence="1">
    <location>
        <begin position="286"/>
        <end position="310"/>
    </location>
</feature>
<dbReference type="EMBL" id="JACHWQ010000001">
    <property type="protein sequence ID" value="MBB2974743.1"/>
    <property type="molecule type" value="Genomic_DNA"/>
</dbReference>
<protein>
    <submittedName>
        <fullName evidence="3">Glycosyltransferase involved in cell wall biosynthesis</fullName>
    </submittedName>
</protein>
<name>A0A7W4V0R9_9MICO</name>
<dbReference type="RefSeq" id="WP_165142449.1">
    <property type="nucleotide sequence ID" value="NZ_CP049255.1"/>
</dbReference>